<protein>
    <submittedName>
        <fullName evidence="2">Uncharacterized protein</fullName>
    </submittedName>
</protein>
<sequence length="833" mass="93800">PALSDDTGSCSSRESSPPATPVFGLSRAPSISFDDHCQHIPTGDGTDIGIVEPDADYSLPEAISRLLKRGRLADTRTDKVRAERPLPSDIWSDATRADDDAFFGLAHIPNSDCKSVGDVEPDALDPALEYVSRPLKRKRCADTSACDVRAKRAWTSGTSSDATKAEDRACFGLGHIPIHDYTKSRVVDPDAVHVAHPRIDLYVPLEATARPPKRKRCADPTTDEVRMKRRRLSDSPSDASKLKDGDLFGPHPRCMITGYVSAEVEACYILPPDTPQPLVYTYHVIAEDEHPADSGKPRDDTTTPPVATATGSYRSLGWHDLSANLHLMTVRVGREFIKRPLHYQHLLPIDALVHIPSIRRVHRDAVEPVSPSIEQESPVEDMLRPPKRKRCPDTETDEVPTKRVRTSGTASEASKDGIPFGPHPRCMITGGVLYTASRHASAIVNQKIDYMTFNMRTDYDTFLCHEPENIIFLRRDLRELWETNRLLMIPHPQHLEHLEYCTVYKYYVIAEDEHPPDSCATMGHPIPPSVMTAPCSYRSLGWHELDADLYSMAFRAGRKLSKRPLHYQHIFRELLPHEEVNHAYSIILQYVLWTHPLPFEMVPNRRLWTTGELSPCPDGYYCRPLTEYCSPLSDDDTARFPRRFRPVVSGIKRKRSGDTRVDSEPCTMKEYAQQVASVRPLAEPDDPELLVYQQEEASDVSRSRIVTSGLIPHSVTLSTCRTGLEYTQKGLLESNRRRDWSFRDHAFPLFTDEPDMLPDRGWRLLARGGISRAIGCISEFISGGGSGMQLHAWRLSGVATYHLTSDENIRFLLFNERSPPIWPNGVQSSDIKI</sequence>
<reference evidence="2 3" key="1">
    <citation type="submission" date="2017-04" db="EMBL/GenBank/DDBJ databases">
        <title>Genome Sequence of the Model Brown-Rot Fungus Postia placenta SB12.</title>
        <authorList>
            <consortium name="DOE Joint Genome Institute"/>
            <person name="Gaskell J."/>
            <person name="Kersten P."/>
            <person name="Larrondo L.F."/>
            <person name="Canessa P."/>
            <person name="Martinez D."/>
            <person name="Hibbett D."/>
            <person name="Schmoll M."/>
            <person name="Kubicek C.P."/>
            <person name="Martinez A.T."/>
            <person name="Yadav J."/>
            <person name="Master E."/>
            <person name="Magnuson J.K."/>
            <person name="James T."/>
            <person name="Yaver D."/>
            <person name="Berka R."/>
            <person name="Labutti K."/>
            <person name="Lipzen A."/>
            <person name="Aerts A."/>
            <person name="Barry K."/>
            <person name="Henrissat B."/>
            <person name="Blanchette R."/>
            <person name="Grigoriev I."/>
            <person name="Cullen D."/>
        </authorList>
    </citation>
    <scope>NUCLEOTIDE SEQUENCE [LARGE SCALE GENOMIC DNA]</scope>
    <source>
        <strain evidence="2 3">MAD-698-R-SB12</strain>
    </source>
</reference>
<feature type="non-terminal residue" evidence="2">
    <location>
        <position position="1"/>
    </location>
</feature>
<feature type="compositionally biased region" description="Polar residues" evidence="1">
    <location>
        <begin position="1"/>
        <end position="17"/>
    </location>
</feature>
<feature type="region of interest" description="Disordered" evidence="1">
    <location>
        <begin position="210"/>
        <end position="244"/>
    </location>
</feature>
<dbReference type="Proteomes" id="UP000194127">
    <property type="component" value="Unassembled WGS sequence"/>
</dbReference>
<dbReference type="GeneID" id="36332568"/>
<keyword evidence="3" id="KW-1185">Reference proteome</keyword>
<feature type="compositionally biased region" description="Basic and acidic residues" evidence="1">
    <location>
        <begin position="289"/>
        <end position="301"/>
    </location>
</feature>
<feature type="region of interest" description="Disordered" evidence="1">
    <location>
        <begin position="289"/>
        <end position="308"/>
    </location>
</feature>
<dbReference type="STRING" id="670580.A0A1X6MI75"/>
<proteinExistence type="predicted"/>
<feature type="region of interest" description="Disordered" evidence="1">
    <location>
        <begin position="369"/>
        <end position="416"/>
    </location>
</feature>
<evidence type="ECO:0000256" key="1">
    <source>
        <dbReference type="SAM" id="MobiDB-lite"/>
    </source>
</evidence>
<accession>A0A1X6MI75</accession>
<feature type="region of interest" description="Disordered" evidence="1">
    <location>
        <begin position="1"/>
        <end position="29"/>
    </location>
</feature>
<dbReference type="AlphaFoldDB" id="A0A1X6MI75"/>
<name>A0A1X6MI75_9APHY</name>
<evidence type="ECO:0000313" key="2">
    <source>
        <dbReference type="EMBL" id="OSX56127.1"/>
    </source>
</evidence>
<dbReference type="OrthoDB" id="10270641at2759"/>
<organism evidence="2 3">
    <name type="scientific">Postia placenta MAD-698-R-SB12</name>
    <dbReference type="NCBI Taxonomy" id="670580"/>
    <lineage>
        <taxon>Eukaryota</taxon>
        <taxon>Fungi</taxon>
        <taxon>Dikarya</taxon>
        <taxon>Basidiomycota</taxon>
        <taxon>Agaricomycotina</taxon>
        <taxon>Agaricomycetes</taxon>
        <taxon>Polyporales</taxon>
        <taxon>Adustoporiaceae</taxon>
        <taxon>Rhodonia</taxon>
    </lineage>
</organism>
<dbReference type="RefSeq" id="XP_024332921.1">
    <property type="nucleotide sequence ID" value="XM_024487619.1"/>
</dbReference>
<evidence type="ECO:0000313" key="3">
    <source>
        <dbReference type="Proteomes" id="UP000194127"/>
    </source>
</evidence>
<dbReference type="EMBL" id="KZ110619">
    <property type="protein sequence ID" value="OSX56127.1"/>
    <property type="molecule type" value="Genomic_DNA"/>
</dbReference>
<gene>
    <name evidence="2" type="ORF">POSPLADRAFT_1160932</name>
</gene>